<protein>
    <submittedName>
        <fullName evidence="7">DNA recombination protein RmuC</fullName>
    </submittedName>
</protein>
<evidence type="ECO:0000313" key="8">
    <source>
        <dbReference type="Proteomes" id="UP000320209"/>
    </source>
</evidence>
<keyword evidence="6" id="KW-0812">Transmembrane</keyword>
<evidence type="ECO:0000256" key="1">
    <source>
        <dbReference type="ARBA" id="ARBA00003416"/>
    </source>
</evidence>
<dbReference type="PANTHER" id="PTHR30563:SF0">
    <property type="entry name" value="DNA RECOMBINATION PROTEIN RMUC"/>
    <property type="match status" value="1"/>
</dbReference>
<proteinExistence type="inferred from homology"/>
<comment type="function">
    <text evidence="1">Involved in DNA recombination.</text>
</comment>
<dbReference type="GO" id="GO:0006310">
    <property type="term" value="P:DNA recombination"/>
    <property type="evidence" value="ECO:0007669"/>
    <property type="project" value="UniProtKB-KW"/>
</dbReference>
<keyword evidence="4" id="KW-0233">DNA recombination</keyword>
<feature type="region of interest" description="Disordered" evidence="5">
    <location>
        <begin position="356"/>
        <end position="384"/>
    </location>
</feature>
<comment type="similarity">
    <text evidence="2">Belongs to the RmuC family.</text>
</comment>
<accession>A0A543ABF7</accession>
<keyword evidence="8" id="KW-1185">Reference proteome</keyword>
<evidence type="ECO:0000256" key="5">
    <source>
        <dbReference type="SAM" id="MobiDB-lite"/>
    </source>
</evidence>
<dbReference type="InterPro" id="IPR003798">
    <property type="entry name" value="DNA_recombination_RmuC"/>
</dbReference>
<dbReference type="Pfam" id="PF02646">
    <property type="entry name" value="RmuC"/>
    <property type="match status" value="1"/>
</dbReference>
<evidence type="ECO:0000256" key="2">
    <source>
        <dbReference type="ARBA" id="ARBA00009840"/>
    </source>
</evidence>
<keyword evidence="6" id="KW-1133">Transmembrane helix</keyword>
<evidence type="ECO:0000313" key="7">
    <source>
        <dbReference type="EMBL" id="TQL69806.1"/>
    </source>
</evidence>
<name>A0A543ABF7_9ACTN</name>
<reference evidence="7 8" key="1">
    <citation type="submission" date="2019-06" db="EMBL/GenBank/DDBJ databases">
        <title>Sequencing the genomes of 1000 actinobacteria strains.</title>
        <authorList>
            <person name="Klenk H.-P."/>
        </authorList>
    </citation>
    <scope>NUCLEOTIDE SEQUENCE [LARGE SCALE GENOMIC DNA]</scope>
    <source>
        <strain evidence="7 8">DSM 25218</strain>
    </source>
</reference>
<dbReference type="AlphaFoldDB" id="A0A543ABF7"/>
<sequence>METRPSRREAKLSVVPARIVGMEIWILVLGLVIGLALGAVLGVLWVRARSVDSVAAGMVDQAEVMQGLDRLSDQMQHLDRERARWQGQFQTEVGRLQTETRSLSTALRKPQVRGRWGEMHLRRAVELAGLVDKCDFSEQVHLEDGRLRPDLVVHLSGGKEIVVDSKVPLDAYLDAASADNDDDYRAHLRRHTTQLRTHVDQLASKSYWRFLEESPEFVVLFVPAESFLSAALETEPGLIDYAADRRVVLASPTTLIALLRTVAHGWSHEALAEQAREIHRLGRDLHQRLGTMSNHLDGIGRSLNTAVTRYNQAIGSLDNRVLVAARRFNELSVTDDDLETPRPVEIRAVERLASVREDDRRAAENGDAPGPNVVSDTQAAYERS</sequence>
<evidence type="ECO:0000256" key="3">
    <source>
        <dbReference type="ARBA" id="ARBA00023054"/>
    </source>
</evidence>
<evidence type="ECO:0000256" key="4">
    <source>
        <dbReference type="ARBA" id="ARBA00023172"/>
    </source>
</evidence>
<organism evidence="7 8">
    <name type="scientific">Nocardioides albertanoniae</name>
    <dbReference type="NCBI Taxonomy" id="1175486"/>
    <lineage>
        <taxon>Bacteria</taxon>
        <taxon>Bacillati</taxon>
        <taxon>Actinomycetota</taxon>
        <taxon>Actinomycetes</taxon>
        <taxon>Propionibacteriales</taxon>
        <taxon>Nocardioidaceae</taxon>
        <taxon>Nocardioides</taxon>
    </lineage>
</organism>
<gene>
    <name evidence="7" type="ORF">FB381_3722</name>
</gene>
<dbReference type="EMBL" id="VFOV01000001">
    <property type="protein sequence ID" value="TQL69806.1"/>
    <property type="molecule type" value="Genomic_DNA"/>
</dbReference>
<evidence type="ECO:0000256" key="6">
    <source>
        <dbReference type="SAM" id="Phobius"/>
    </source>
</evidence>
<dbReference type="Proteomes" id="UP000320209">
    <property type="component" value="Unassembled WGS sequence"/>
</dbReference>
<comment type="caution">
    <text evidence="7">The sequence shown here is derived from an EMBL/GenBank/DDBJ whole genome shotgun (WGS) entry which is preliminary data.</text>
</comment>
<dbReference type="PANTHER" id="PTHR30563">
    <property type="entry name" value="DNA RECOMBINATION PROTEIN RMUC"/>
    <property type="match status" value="1"/>
</dbReference>
<feature type="transmembrane region" description="Helical" evidence="6">
    <location>
        <begin position="20"/>
        <end position="46"/>
    </location>
</feature>
<keyword evidence="6" id="KW-0472">Membrane</keyword>
<keyword evidence="3" id="KW-0175">Coiled coil</keyword>